<feature type="compositionally biased region" description="Basic and acidic residues" evidence="1">
    <location>
        <begin position="188"/>
        <end position="203"/>
    </location>
</feature>
<evidence type="ECO:0000256" key="1">
    <source>
        <dbReference type="SAM" id="MobiDB-lite"/>
    </source>
</evidence>
<organism evidence="2 3">
    <name type="scientific">Caligus rogercresseyi</name>
    <name type="common">Sea louse</name>
    <dbReference type="NCBI Taxonomy" id="217165"/>
    <lineage>
        <taxon>Eukaryota</taxon>
        <taxon>Metazoa</taxon>
        <taxon>Ecdysozoa</taxon>
        <taxon>Arthropoda</taxon>
        <taxon>Crustacea</taxon>
        <taxon>Multicrustacea</taxon>
        <taxon>Hexanauplia</taxon>
        <taxon>Copepoda</taxon>
        <taxon>Siphonostomatoida</taxon>
        <taxon>Caligidae</taxon>
        <taxon>Caligus</taxon>
    </lineage>
</organism>
<sequence length="203" mass="23478">MACSDPLLDICEIPRSNKLFPMLWRFLPVQDQEVEILFSRDLDSRITPREIHAVREFMSTNKSIHAMRDHMQHGTEILGGMWGARLGILHQRMLIENALYRLLRDPVALKPRTERGHDQTPCKNNINGLFPFLNRPLMSKLGLTHDSYHCRRYPGSQAFPSKRPIGVLNFVGAVADMNHTIHSTEGNKCPKECRPKNHQDWEF</sequence>
<dbReference type="Proteomes" id="UP000595437">
    <property type="component" value="Chromosome 9"/>
</dbReference>
<accession>A0A7T8JZ54</accession>
<dbReference type="AlphaFoldDB" id="A0A7T8JZ54"/>
<evidence type="ECO:0000313" key="2">
    <source>
        <dbReference type="EMBL" id="QQP40602.1"/>
    </source>
</evidence>
<keyword evidence="3" id="KW-1185">Reference proteome</keyword>
<evidence type="ECO:0000313" key="3">
    <source>
        <dbReference type="Proteomes" id="UP000595437"/>
    </source>
</evidence>
<name>A0A7T8JZ54_CALRO</name>
<protein>
    <submittedName>
        <fullName evidence="2">Uncharacterized protein</fullName>
    </submittedName>
</protein>
<feature type="non-terminal residue" evidence="2">
    <location>
        <position position="1"/>
    </location>
</feature>
<feature type="region of interest" description="Disordered" evidence="1">
    <location>
        <begin position="184"/>
        <end position="203"/>
    </location>
</feature>
<dbReference type="EMBL" id="CP045898">
    <property type="protein sequence ID" value="QQP40602.1"/>
    <property type="molecule type" value="Genomic_DNA"/>
</dbReference>
<dbReference type="OrthoDB" id="204305at2759"/>
<proteinExistence type="predicted"/>
<gene>
    <name evidence="2" type="ORF">FKW44_014707</name>
</gene>
<reference evidence="3" key="1">
    <citation type="submission" date="2021-01" db="EMBL/GenBank/DDBJ databases">
        <title>Caligus Genome Assembly.</title>
        <authorList>
            <person name="Gallardo-Escarate C."/>
        </authorList>
    </citation>
    <scope>NUCLEOTIDE SEQUENCE [LARGE SCALE GENOMIC DNA]</scope>
</reference>